<accession>A0A0A9BDH3</accession>
<organism evidence="1">
    <name type="scientific">Arundo donax</name>
    <name type="common">Giant reed</name>
    <name type="synonym">Donax arundinaceus</name>
    <dbReference type="NCBI Taxonomy" id="35708"/>
    <lineage>
        <taxon>Eukaryota</taxon>
        <taxon>Viridiplantae</taxon>
        <taxon>Streptophyta</taxon>
        <taxon>Embryophyta</taxon>
        <taxon>Tracheophyta</taxon>
        <taxon>Spermatophyta</taxon>
        <taxon>Magnoliopsida</taxon>
        <taxon>Liliopsida</taxon>
        <taxon>Poales</taxon>
        <taxon>Poaceae</taxon>
        <taxon>PACMAD clade</taxon>
        <taxon>Arundinoideae</taxon>
        <taxon>Arundineae</taxon>
        <taxon>Arundo</taxon>
    </lineage>
</organism>
<name>A0A0A9BDH3_ARUDO</name>
<dbReference type="InterPro" id="IPR036397">
    <property type="entry name" value="RNaseH_sf"/>
</dbReference>
<dbReference type="PANTHER" id="PTHR47169">
    <property type="entry name" value="OS01G0541250 PROTEIN"/>
    <property type="match status" value="1"/>
</dbReference>
<dbReference type="PANTHER" id="PTHR47169:SF2">
    <property type="entry name" value="OS01G0541250 PROTEIN"/>
    <property type="match status" value="1"/>
</dbReference>
<dbReference type="AlphaFoldDB" id="A0A0A9BDH3"/>
<reference evidence="1" key="1">
    <citation type="submission" date="2014-09" db="EMBL/GenBank/DDBJ databases">
        <authorList>
            <person name="Magalhaes I.L.F."/>
            <person name="Oliveira U."/>
            <person name="Santos F.R."/>
            <person name="Vidigal T.H.D.A."/>
            <person name="Brescovit A.D."/>
            <person name="Santos A.J."/>
        </authorList>
    </citation>
    <scope>NUCLEOTIDE SEQUENCE</scope>
    <source>
        <tissue evidence="1">Shoot tissue taken approximately 20 cm above the soil surface</tissue>
    </source>
</reference>
<dbReference type="Gene3D" id="3.30.420.10">
    <property type="entry name" value="Ribonuclease H-like superfamily/Ribonuclease H"/>
    <property type="match status" value="1"/>
</dbReference>
<protein>
    <recommendedName>
        <fullName evidence="2">Tc1-like transposase DDE domain-containing protein</fullName>
    </recommendedName>
</protein>
<evidence type="ECO:0008006" key="2">
    <source>
        <dbReference type="Google" id="ProtNLM"/>
    </source>
</evidence>
<sequence>MEMKPIESITKEVIRSFMIEKVLPAIRVKWPREDASKPIFIQQDNARPHIAPNDKLFCEAAKQDGFDIRIVCQPANSPDLNILDLGFFNSLQSIQQKTTCKTKEELVAAVDKAFEEYQVSKANRIFLTLHGCLNEIMRIGGNNSYNIPHIRKAMLERQGHLPLQLKCDAALVNEVMAKINE</sequence>
<evidence type="ECO:0000313" key="1">
    <source>
        <dbReference type="EMBL" id="JAD62009.1"/>
    </source>
</evidence>
<dbReference type="GO" id="GO:0003676">
    <property type="term" value="F:nucleic acid binding"/>
    <property type="evidence" value="ECO:0007669"/>
    <property type="project" value="InterPro"/>
</dbReference>
<dbReference type="EMBL" id="GBRH01235886">
    <property type="protein sequence ID" value="JAD62009.1"/>
    <property type="molecule type" value="Transcribed_RNA"/>
</dbReference>
<proteinExistence type="predicted"/>
<reference evidence="1" key="2">
    <citation type="journal article" date="2015" name="Data Brief">
        <title>Shoot transcriptome of the giant reed, Arundo donax.</title>
        <authorList>
            <person name="Barrero R.A."/>
            <person name="Guerrero F.D."/>
            <person name="Moolhuijzen P."/>
            <person name="Goolsby J.A."/>
            <person name="Tidwell J."/>
            <person name="Bellgard S.E."/>
            <person name="Bellgard M.I."/>
        </authorList>
    </citation>
    <scope>NUCLEOTIDE SEQUENCE</scope>
    <source>
        <tissue evidence="1">Shoot tissue taken approximately 20 cm above the soil surface</tissue>
    </source>
</reference>